<dbReference type="SUPFAM" id="SSF53098">
    <property type="entry name" value="Ribonuclease H-like"/>
    <property type="match status" value="1"/>
</dbReference>
<dbReference type="InterPro" id="IPR036397">
    <property type="entry name" value="RNaseH_sf"/>
</dbReference>
<name>E1YGQ8_9BACT</name>
<dbReference type="GO" id="GO:0005829">
    <property type="term" value="C:cytosol"/>
    <property type="evidence" value="ECO:0007669"/>
    <property type="project" value="TreeGrafter"/>
</dbReference>
<dbReference type="AlphaFoldDB" id="E1YGQ8"/>
<dbReference type="InterPro" id="IPR012337">
    <property type="entry name" value="RNaseH-like_sf"/>
</dbReference>
<dbReference type="PANTHER" id="PTHR30231:SF37">
    <property type="entry name" value="EXODEOXYRIBONUCLEASE 10"/>
    <property type="match status" value="1"/>
</dbReference>
<reference evidence="4" key="1">
    <citation type="journal article" date="2011" name="Environ. Microbiol.">
        <title>Genomic insights into the metabolic potential of the polycyclic aromatic hydrocarbon degrading sulfate-reducing Deltaproteobacterium N47.</title>
        <authorList>
            <person name="Bergmann F."/>
            <person name="Selesi D."/>
            <person name="Weinmaier T."/>
            <person name="Tischler P."/>
            <person name="Rattei T."/>
            <person name="Meckenstock R.U."/>
        </authorList>
    </citation>
    <scope>NUCLEOTIDE SEQUENCE</scope>
</reference>
<evidence type="ECO:0000256" key="2">
    <source>
        <dbReference type="ARBA" id="ARBA00026073"/>
    </source>
</evidence>
<evidence type="ECO:0000256" key="1">
    <source>
        <dbReference type="ARBA" id="ARBA00025483"/>
    </source>
</evidence>
<dbReference type="GO" id="GO:0003677">
    <property type="term" value="F:DNA binding"/>
    <property type="evidence" value="ECO:0007669"/>
    <property type="project" value="InterPro"/>
</dbReference>
<dbReference type="InterPro" id="IPR006054">
    <property type="entry name" value="DnaQ"/>
</dbReference>
<dbReference type="Gene3D" id="3.30.420.10">
    <property type="entry name" value="Ribonuclease H-like superfamily/Ribonuclease H"/>
    <property type="match status" value="1"/>
</dbReference>
<dbReference type="FunFam" id="3.30.420.10:FF:000045">
    <property type="entry name" value="3'-5' exonuclease DinG"/>
    <property type="match status" value="1"/>
</dbReference>
<gene>
    <name evidence="4" type="ORF">N47_F14470</name>
</gene>
<dbReference type="GO" id="GO:0045004">
    <property type="term" value="P:DNA replication proofreading"/>
    <property type="evidence" value="ECO:0007669"/>
    <property type="project" value="TreeGrafter"/>
</dbReference>
<proteinExistence type="predicted"/>
<evidence type="ECO:0000313" key="4">
    <source>
        <dbReference type="EMBL" id="CBX29752.1"/>
    </source>
</evidence>
<sequence>MRYLTRNIKMSSNSDKYVIFDVETTGFNPQHGARIIEIGVVHIENGNIISEFKSLINCGKAVSKQAQKVNGITNEMLSGEPTPEEVFPDFLKFISKSTLVAHNAVFDISFLRYELSRLGFVLSNDYLCTLNISRKIFPDLENHKLLTVAKHILVNLPKNLHLHRALDDARLTAMIWMEMMQR</sequence>
<organism evidence="4">
    <name type="scientific">uncultured Desulfobacterium sp</name>
    <dbReference type="NCBI Taxonomy" id="201089"/>
    <lineage>
        <taxon>Bacteria</taxon>
        <taxon>Pseudomonadati</taxon>
        <taxon>Thermodesulfobacteriota</taxon>
        <taxon>Desulfobacteria</taxon>
        <taxon>Desulfobacterales</taxon>
        <taxon>Desulfobacteriaceae</taxon>
        <taxon>Desulfobacterium</taxon>
        <taxon>environmental samples</taxon>
    </lineage>
</organism>
<feature type="domain" description="Exonuclease" evidence="3">
    <location>
        <begin position="16"/>
        <end position="182"/>
    </location>
</feature>
<dbReference type="EMBL" id="FR695873">
    <property type="protein sequence ID" value="CBX29752.1"/>
    <property type="molecule type" value="Genomic_DNA"/>
</dbReference>
<dbReference type="SMART" id="SM00479">
    <property type="entry name" value="EXOIII"/>
    <property type="match status" value="1"/>
</dbReference>
<evidence type="ECO:0000259" key="3">
    <source>
        <dbReference type="SMART" id="SM00479"/>
    </source>
</evidence>
<dbReference type="NCBIfam" id="TIGR00573">
    <property type="entry name" value="dnaq"/>
    <property type="match status" value="1"/>
</dbReference>
<dbReference type="InterPro" id="IPR013520">
    <property type="entry name" value="Ribonucl_H"/>
</dbReference>
<comment type="subunit">
    <text evidence="2">DNA polymerase III contains a core (composed of alpha, epsilon and theta chains) that associates with a tau subunit. This core dimerizes to form the POLIII' complex. PolIII' associates with the gamma complex (composed of gamma, delta, delta', psi and chi chains) and with the beta chain to form the complete DNA polymerase III complex.</text>
</comment>
<dbReference type="Pfam" id="PF00929">
    <property type="entry name" value="RNase_T"/>
    <property type="match status" value="1"/>
</dbReference>
<dbReference type="PANTHER" id="PTHR30231">
    <property type="entry name" value="DNA POLYMERASE III SUBUNIT EPSILON"/>
    <property type="match status" value="1"/>
</dbReference>
<dbReference type="GO" id="GO:0003887">
    <property type="term" value="F:DNA-directed DNA polymerase activity"/>
    <property type="evidence" value="ECO:0007669"/>
    <property type="project" value="InterPro"/>
</dbReference>
<dbReference type="GO" id="GO:0008408">
    <property type="term" value="F:3'-5' exonuclease activity"/>
    <property type="evidence" value="ECO:0007669"/>
    <property type="project" value="TreeGrafter"/>
</dbReference>
<dbReference type="CDD" id="cd06127">
    <property type="entry name" value="DEDDh"/>
    <property type="match status" value="1"/>
</dbReference>
<comment type="function">
    <text evidence="1">DNA polymerase III is a complex, multichain enzyme responsible for most of the replicative synthesis in bacteria. The epsilon subunit contain the editing function and is a proofreading 3'-5' exonuclease.</text>
</comment>
<accession>E1YGQ8</accession>
<protein>
    <recommendedName>
        <fullName evidence="3">Exonuclease domain-containing protein</fullName>
    </recommendedName>
</protein>